<protein>
    <submittedName>
        <fullName evidence="2">Uncharacterized protein</fullName>
    </submittedName>
</protein>
<evidence type="ECO:0000256" key="1">
    <source>
        <dbReference type="SAM" id="MobiDB-lite"/>
    </source>
</evidence>
<organism evidence="2 3">
    <name type="scientific">Goodea atripinnis</name>
    <dbReference type="NCBI Taxonomy" id="208336"/>
    <lineage>
        <taxon>Eukaryota</taxon>
        <taxon>Metazoa</taxon>
        <taxon>Chordata</taxon>
        <taxon>Craniata</taxon>
        <taxon>Vertebrata</taxon>
        <taxon>Euteleostomi</taxon>
        <taxon>Actinopterygii</taxon>
        <taxon>Neopterygii</taxon>
        <taxon>Teleostei</taxon>
        <taxon>Neoteleostei</taxon>
        <taxon>Acanthomorphata</taxon>
        <taxon>Ovalentaria</taxon>
        <taxon>Atherinomorphae</taxon>
        <taxon>Cyprinodontiformes</taxon>
        <taxon>Goodeidae</taxon>
        <taxon>Goodea</taxon>
    </lineage>
</organism>
<comment type="caution">
    <text evidence="2">The sequence shown here is derived from an EMBL/GenBank/DDBJ whole genome shotgun (WGS) entry which is preliminary data.</text>
</comment>
<keyword evidence="3" id="KW-1185">Reference proteome</keyword>
<dbReference type="EMBL" id="JAHRIO010006978">
    <property type="protein sequence ID" value="MEQ2160413.1"/>
    <property type="molecule type" value="Genomic_DNA"/>
</dbReference>
<reference evidence="2 3" key="1">
    <citation type="submission" date="2021-06" db="EMBL/GenBank/DDBJ databases">
        <authorList>
            <person name="Palmer J.M."/>
        </authorList>
    </citation>
    <scope>NUCLEOTIDE SEQUENCE [LARGE SCALE GENOMIC DNA]</scope>
    <source>
        <strain evidence="2 3">GA_2019</strain>
        <tissue evidence="2">Muscle</tissue>
    </source>
</reference>
<accession>A0ABV0MMX5</accession>
<evidence type="ECO:0000313" key="2">
    <source>
        <dbReference type="EMBL" id="MEQ2160413.1"/>
    </source>
</evidence>
<gene>
    <name evidence="2" type="ORF">GOODEAATRI_033460</name>
</gene>
<feature type="region of interest" description="Disordered" evidence="1">
    <location>
        <begin position="70"/>
        <end position="95"/>
    </location>
</feature>
<dbReference type="Proteomes" id="UP001476798">
    <property type="component" value="Unassembled WGS sequence"/>
</dbReference>
<feature type="region of interest" description="Disordered" evidence="1">
    <location>
        <begin position="14"/>
        <end position="33"/>
    </location>
</feature>
<sequence>DCFQTTDWGMLCTSSGGSGGVRRTRGRSWSSNPAPLSCSPHFTHIQPNSHSTLPLTIFTYSQPLHTYASSTPHSECTQRPPPWTHCSLPTGPTSE</sequence>
<proteinExistence type="predicted"/>
<name>A0ABV0MMX5_9TELE</name>
<evidence type="ECO:0000313" key="3">
    <source>
        <dbReference type="Proteomes" id="UP001476798"/>
    </source>
</evidence>
<feature type="non-terminal residue" evidence="2">
    <location>
        <position position="1"/>
    </location>
</feature>